<feature type="region of interest" description="Disordered" evidence="1">
    <location>
        <begin position="104"/>
        <end position="157"/>
    </location>
</feature>
<evidence type="ECO:0000313" key="5">
    <source>
        <dbReference type="Proteomes" id="UP000245771"/>
    </source>
</evidence>
<protein>
    <recommendedName>
        <fullName evidence="6">N1221-domain-containing protein</fullName>
    </recommendedName>
</protein>
<feature type="compositionally biased region" description="Basic and acidic residues" evidence="1">
    <location>
        <begin position="1140"/>
        <end position="1155"/>
    </location>
</feature>
<dbReference type="Pfam" id="PF11882">
    <property type="entry name" value="DUF3402"/>
    <property type="match status" value="1"/>
</dbReference>
<dbReference type="GeneID" id="37018375"/>
<feature type="region of interest" description="Disordered" evidence="1">
    <location>
        <begin position="1"/>
        <end position="37"/>
    </location>
</feature>
<dbReference type="PANTHER" id="PTHR13239:SF4">
    <property type="entry name" value="AT25231P"/>
    <property type="match status" value="1"/>
</dbReference>
<feature type="compositionally biased region" description="Gly residues" evidence="1">
    <location>
        <begin position="123"/>
        <end position="133"/>
    </location>
</feature>
<proteinExistence type="predicted"/>
<evidence type="ECO:0000256" key="1">
    <source>
        <dbReference type="SAM" id="MobiDB-lite"/>
    </source>
</evidence>
<feature type="region of interest" description="Disordered" evidence="1">
    <location>
        <begin position="951"/>
        <end position="982"/>
    </location>
</feature>
<feature type="region of interest" description="Disordered" evidence="1">
    <location>
        <begin position="1121"/>
        <end position="1155"/>
    </location>
</feature>
<dbReference type="STRING" id="1280837.A0A316V8R0"/>
<accession>A0A316V8R0</accession>
<feature type="domain" description="Far11/STRP C-terminal" evidence="3">
    <location>
        <begin position="485"/>
        <end position="1036"/>
    </location>
</feature>
<dbReference type="OrthoDB" id="18234at2759"/>
<dbReference type="FunCoup" id="A0A316V8R0">
    <property type="interactions" value="367"/>
</dbReference>
<feature type="compositionally biased region" description="Low complexity" evidence="1">
    <location>
        <begin position="1187"/>
        <end position="1197"/>
    </location>
</feature>
<gene>
    <name evidence="4" type="ORF">FA14DRAFT_123696</name>
</gene>
<dbReference type="InParanoid" id="A0A316V8R0"/>
<feature type="domain" description="Far11/STRP N-terminal" evidence="2">
    <location>
        <begin position="54"/>
        <end position="459"/>
    </location>
</feature>
<dbReference type="SMART" id="SM01292">
    <property type="entry name" value="N1221"/>
    <property type="match status" value="1"/>
</dbReference>
<feature type="compositionally biased region" description="Low complexity" evidence="1">
    <location>
        <begin position="436"/>
        <end position="445"/>
    </location>
</feature>
<feature type="region of interest" description="Disordered" evidence="1">
    <location>
        <begin position="1267"/>
        <end position="1295"/>
    </location>
</feature>
<evidence type="ECO:0000313" key="4">
    <source>
        <dbReference type="EMBL" id="PWN33906.1"/>
    </source>
</evidence>
<keyword evidence="5" id="KW-1185">Reference proteome</keyword>
<dbReference type="EMBL" id="KZ819604">
    <property type="protein sequence ID" value="PWN33906.1"/>
    <property type="molecule type" value="Genomic_DNA"/>
</dbReference>
<organism evidence="4 5">
    <name type="scientific">Meira miltonrushii</name>
    <dbReference type="NCBI Taxonomy" id="1280837"/>
    <lineage>
        <taxon>Eukaryota</taxon>
        <taxon>Fungi</taxon>
        <taxon>Dikarya</taxon>
        <taxon>Basidiomycota</taxon>
        <taxon>Ustilaginomycotina</taxon>
        <taxon>Exobasidiomycetes</taxon>
        <taxon>Exobasidiales</taxon>
        <taxon>Brachybasidiaceae</taxon>
        <taxon>Meira</taxon>
    </lineage>
</organism>
<feature type="compositionally biased region" description="Polar residues" evidence="1">
    <location>
        <begin position="551"/>
        <end position="569"/>
    </location>
</feature>
<feature type="compositionally biased region" description="Polar residues" evidence="1">
    <location>
        <begin position="951"/>
        <end position="960"/>
    </location>
</feature>
<feature type="compositionally biased region" description="Low complexity" evidence="1">
    <location>
        <begin position="1"/>
        <end position="29"/>
    </location>
</feature>
<dbReference type="Proteomes" id="UP000245771">
    <property type="component" value="Unassembled WGS sequence"/>
</dbReference>
<evidence type="ECO:0008006" key="6">
    <source>
        <dbReference type="Google" id="ProtNLM"/>
    </source>
</evidence>
<feature type="region of interest" description="Disordered" evidence="1">
    <location>
        <begin position="548"/>
        <end position="589"/>
    </location>
</feature>
<dbReference type="RefSeq" id="XP_025354208.1">
    <property type="nucleotide sequence ID" value="XM_025496594.1"/>
</dbReference>
<evidence type="ECO:0000259" key="3">
    <source>
        <dbReference type="SMART" id="SM01293"/>
    </source>
</evidence>
<reference evidence="4 5" key="1">
    <citation type="journal article" date="2018" name="Mol. Biol. Evol.">
        <title>Broad Genomic Sampling Reveals a Smut Pathogenic Ancestry of the Fungal Clade Ustilaginomycotina.</title>
        <authorList>
            <person name="Kijpornyongpan T."/>
            <person name="Mondo S.J."/>
            <person name="Barry K."/>
            <person name="Sandor L."/>
            <person name="Lee J."/>
            <person name="Lipzen A."/>
            <person name="Pangilinan J."/>
            <person name="LaButti K."/>
            <person name="Hainaut M."/>
            <person name="Henrissat B."/>
            <person name="Grigoriev I.V."/>
            <person name="Spatafora J.W."/>
            <person name="Aime M.C."/>
        </authorList>
    </citation>
    <scope>NUCLEOTIDE SEQUENCE [LARGE SCALE GENOMIC DNA]</scope>
    <source>
        <strain evidence="4 5">MCA 3882</strain>
    </source>
</reference>
<name>A0A316V8R0_9BASI</name>
<dbReference type="InterPro" id="IPR040185">
    <property type="entry name" value="Far11/STRP"/>
</dbReference>
<evidence type="ECO:0000259" key="2">
    <source>
        <dbReference type="SMART" id="SM01292"/>
    </source>
</evidence>
<dbReference type="GO" id="GO:0007010">
    <property type="term" value="P:cytoskeleton organization"/>
    <property type="evidence" value="ECO:0007669"/>
    <property type="project" value="TreeGrafter"/>
</dbReference>
<feature type="compositionally biased region" description="Basic and acidic residues" evidence="1">
    <location>
        <begin position="136"/>
        <end position="149"/>
    </location>
</feature>
<dbReference type="SMART" id="SM01293">
    <property type="entry name" value="DUF3402"/>
    <property type="match status" value="1"/>
</dbReference>
<feature type="region of interest" description="Disordered" evidence="1">
    <location>
        <begin position="423"/>
        <end position="466"/>
    </location>
</feature>
<dbReference type="Pfam" id="PF07923">
    <property type="entry name" value="N1221"/>
    <property type="match status" value="1"/>
</dbReference>
<feature type="compositionally biased region" description="Pro residues" evidence="1">
    <location>
        <begin position="446"/>
        <end position="456"/>
    </location>
</feature>
<dbReference type="InterPro" id="IPR021819">
    <property type="entry name" value="Far11/STRP_C"/>
</dbReference>
<sequence>MPAQQQHQQQQYDSGQQQQQNHDQDGNNQPSQGPLDAITLGQLRNLINVQRPKARHYSYPTDADSDSLPMEIDEFYSYVEAPQVTENREAWEEWCELLSKGEGGISSNHSAEASEKPSETFGGALGLGLGDGSQGDEPKDAPNRDRSESEWTSLPTSSRRKRIQSLLSLLEVKDPVARQRASRALLYLLQGSFGDTQGPEHQLSWILENARMVRASGGLGEIYSAFKIASWKHDWLSSLPDHIPSSEAAKEGEPVPEPLLTWQTKLEYLDEINLELALHFAQLYILVETQRGEEEWGDELMSLDPPLPIYLFGLVAALREKNAKGYPVKKLLLLLWKTILATFGGLKQASRCKELARELEGLPPKPPQKTVGRQKGVVTKATPLDLQTFQDEVAVKYPTYSSATRKPGDLPYDKIASAVAPIPPRKTMASTGDVNGANGAAGFPGTPAPSPPPSPKPNKQKYQTDQSRPFVFPYSKSVQGPRMVPYSIEEASKLYRENMYVSLELWQLWRLREECIHEESGVASAADGSRMGFGSWEKEMRRIETSIHEGASSQGSRSPTFTDGASFTAGQGPGGMGGQPNQNSFRSRGEPTLDRLEALERELDAELSRVESDHMLAVLDNSRYINTISSLRQKRADARRLQRVDILYRAVLPHLQSSVIVLLKLLLATVTQQNSTNSPYFQALADGIAIEDAPPPTLEDIDIVRHREITSKAISGILLLLLKWFKVSHIMKFNFLSQLLVDSNCLLLILKMFGLTEINNQVKVVNEIPNFNFFRFCELNCGQEPRKPKPEDTVMAKQPFEGLPSPPMGLTHLNSTIEDVEFMDRYSFRNFFAGLNFTRILQKLTKRKIHRILLLVQYKSSAILKRTLKVPHPDLQLYALKVIKNQVPFCGRKWRQANMKVITAIYLNCRPDLRDEWLSGADIDGDVEESLPQEQALRGLVKYYNQSRIGSPSSHANGLTGQQGSQSGHGHKRSISTGINAGQLPDGLAGDAQSNAAFFNAAGAGGNVNAGHTQPTMPASPSALNRPNLNFFESETLPPLRRGAETTAGTRRYIPDDLLDGYLDDYEDILGEVFGEGDSSIVGNTANSMGGQDEDGQWHGLSNEGSQAAWARLNEILGDNESIPDSESVHSLGSYGEGAEGGREGIEGERMKSPEMAIRRRELEEDELENGAQTWESLSPIAINTLSSSRPSTPGSPHHSRRRSSNDGSPGMLLDSTDLSNSGLGLRKGSDSSPLRPVMSFGPEILNDDAEQGSDPILAGVAIDDEEEEEDLIGTNQRPEPKAGGIDEVEHVWNV</sequence>
<dbReference type="GO" id="GO:0005829">
    <property type="term" value="C:cytosol"/>
    <property type="evidence" value="ECO:0007669"/>
    <property type="project" value="TreeGrafter"/>
</dbReference>
<dbReference type="InterPro" id="IPR012486">
    <property type="entry name" value="Far11/STRP_N"/>
</dbReference>
<feature type="region of interest" description="Disordered" evidence="1">
    <location>
        <begin position="1185"/>
        <end position="1253"/>
    </location>
</feature>
<dbReference type="PANTHER" id="PTHR13239">
    <property type="entry name" value="PROTEIN REQUIRED FOR HYPHAL ANASTOMOSIS HAM-2"/>
    <property type="match status" value="1"/>
</dbReference>